<dbReference type="Proteomes" id="UP000008783">
    <property type="component" value="Unassembled WGS sequence"/>
</dbReference>
<feature type="compositionally biased region" description="Basic residues" evidence="1">
    <location>
        <begin position="117"/>
        <end position="135"/>
    </location>
</feature>
<dbReference type="VEuPathDB" id="FungiDB:PGTG_19608"/>
<reference key="1">
    <citation type="submission" date="2007-01" db="EMBL/GenBank/DDBJ databases">
        <title>The Genome Sequence of Puccinia graminis f. sp. tritici Strain CRL 75-36-700-3.</title>
        <authorList>
            <consortium name="The Broad Institute Genome Sequencing Platform"/>
            <person name="Birren B."/>
            <person name="Lander E."/>
            <person name="Galagan J."/>
            <person name="Nusbaum C."/>
            <person name="Devon K."/>
            <person name="Cuomo C."/>
            <person name="Jaffe D."/>
            <person name="Butler J."/>
            <person name="Alvarez P."/>
            <person name="Gnerre S."/>
            <person name="Grabherr M."/>
            <person name="Mauceli E."/>
            <person name="Brockman W."/>
            <person name="Young S."/>
            <person name="LaButti K."/>
            <person name="Sykes S."/>
            <person name="DeCaprio D."/>
            <person name="Crawford M."/>
            <person name="Koehrsen M."/>
            <person name="Engels R."/>
            <person name="Montgomery P."/>
            <person name="Pearson M."/>
            <person name="Howarth C."/>
            <person name="Larson L."/>
            <person name="White J."/>
            <person name="Zeng Q."/>
            <person name="Kodira C."/>
            <person name="Yandava C."/>
            <person name="Alvarado L."/>
            <person name="O'Leary S."/>
            <person name="Szabo L."/>
            <person name="Dean R."/>
            <person name="Schein J."/>
        </authorList>
    </citation>
    <scope>NUCLEOTIDE SEQUENCE</scope>
    <source>
        <strain>CRL 75-36-700-3</strain>
    </source>
</reference>
<dbReference type="InParanoid" id="E3LAN4"/>
<dbReference type="RefSeq" id="XP_003338028.2">
    <property type="nucleotide sequence ID" value="XM_003337980.2"/>
</dbReference>
<feature type="compositionally biased region" description="Acidic residues" evidence="1">
    <location>
        <begin position="181"/>
        <end position="200"/>
    </location>
</feature>
<feature type="compositionally biased region" description="Basic residues" evidence="1">
    <location>
        <begin position="168"/>
        <end position="177"/>
    </location>
</feature>
<dbReference type="GeneID" id="10534817"/>
<feature type="region of interest" description="Disordered" evidence="1">
    <location>
        <begin position="108"/>
        <end position="204"/>
    </location>
</feature>
<evidence type="ECO:0000256" key="1">
    <source>
        <dbReference type="SAM" id="MobiDB-lite"/>
    </source>
</evidence>
<gene>
    <name evidence="2" type="ORF">PGTG_19608</name>
</gene>
<protein>
    <submittedName>
        <fullName evidence="2">Uncharacterized protein</fullName>
    </submittedName>
</protein>
<keyword evidence="3" id="KW-1185">Reference proteome</keyword>
<dbReference type="KEGG" id="pgr:PGTG_19608"/>
<dbReference type="EMBL" id="DS178400">
    <property type="protein sequence ID" value="EFP93609.2"/>
    <property type="molecule type" value="Genomic_DNA"/>
</dbReference>
<evidence type="ECO:0000313" key="3">
    <source>
        <dbReference type="Proteomes" id="UP000008783"/>
    </source>
</evidence>
<proteinExistence type="predicted"/>
<accession>E3LAN4</accession>
<dbReference type="HOGENOM" id="CLU_1001624_0_0_1"/>
<reference evidence="3" key="2">
    <citation type="journal article" date="2011" name="Proc. Natl. Acad. Sci. U.S.A.">
        <title>Obligate biotrophy features unraveled by the genomic analysis of rust fungi.</title>
        <authorList>
            <person name="Duplessis S."/>
            <person name="Cuomo C.A."/>
            <person name="Lin Y.-C."/>
            <person name="Aerts A."/>
            <person name="Tisserant E."/>
            <person name="Veneault-Fourrey C."/>
            <person name="Joly D.L."/>
            <person name="Hacquard S."/>
            <person name="Amselem J."/>
            <person name="Cantarel B.L."/>
            <person name="Chiu R."/>
            <person name="Coutinho P.M."/>
            <person name="Feau N."/>
            <person name="Field M."/>
            <person name="Frey P."/>
            <person name="Gelhaye E."/>
            <person name="Goldberg J."/>
            <person name="Grabherr M.G."/>
            <person name="Kodira C.D."/>
            <person name="Kohler A."/>
            <person name="Kuees U."/>
            <person name="Lindquist E.A."/>
            <person name="Lucas S.M."/>
            <person name="Mago R."/>
            <person name="Mauceli E."/>
            <person name="Morin E."/>
            <person name="Murat C."/>
            <person name="Pangilinan J.L."/>
            <person name="Park R."/>
            <person name="Pearson M."/>
            <person name="Quesneville H."/>
            <person name="Rouhier N."/>
            <person name="Sakthikumar S."/>
            <person name="Salamov A.A."/>
            <person name="Schmutz J."/>
            <person name="Selles B."/>
            <person name="Shapiro H."/>
            <person name="Tanguay P."/>
            <person name="Tuskan G.A."/>
            <person name="Henrissat B."/>
            <person name="Van de Peer Y."/>
            <person name="Rouze P."/>
            <person name="Ellis J.G."/>
            <person name="Dodds P.N."/>
            <person name="Schein J.E."/>
            <person name="Zhong S."/>
            <person name="Hamelin R.C."/>
            <person name="Grigoriev I.V."/>
            <person name="Szabo L.J."/>
            <person name="Martin F."/>
        </authorList>
    </citation>
    <scope>NUCLEOTIDE SEQUENCE [LARGE SCALE GENOMIC DNA]</scope>
    <source>
        <strain evidence="3">CRL 75-36-700-3 / race SCCL</strain>
    </source>
</reference>
<name>E3LAN4_PUCGT</name>
<evidence type="ECO:0000313" key="2">
    <source>
        <dbReference type="EMBL" id="EFP93609.2"/>
    </source>
</evidence>
<dbReference type="AlphaFoldDB" id="E3LAN4"/>
<organism evidence="2 3">
    <name type="scientific">Puccinia graminis f. sp. tritici (strain CRL 75-36-700-3 / race SCCL)</name>
    <name type="common">Black stem rust fungus</name>
    <dbReference type="NCBI Taxonomy" id="418459"/>
    <lineage>
        <taxon>Eukaryota</taxon>
        <taxon>Fungi</taxon>
        <taxon>Dikarya</taxon>
        <taxon>Basidiomycota</taxon>
        <taxon>Pucciniomycotina</taxon>
        <taxon>Pucciniomycetes</taxon>
        <taxon>Pucciniales</taxon>
        <taxon>Pucciniaceae</taxon>
        <taxon>Puccinia</taxon>
    </lineage>
</organism>
<sequence>MAKAPPTTCTGNYSSCMGIPCIHQVHNTKRKAEKFTANDFHAQGHVKSDLAVQLSENPDTTEAPQKNHEDAFLSDVFQKFQSLQPGEQHFMLGEIHKLIDGTHATIPLEEPKFDKNHRFKSQPKGSKRKHKSKSSTKRDPSVFQYVEGQNKKQGRPKKAAKLDEGPKRKPGQPRKKQAEKDDTDESEAMETDKESEDDASDGIGALCENIFTKEEHSKEEPTLETWQIRADTVSVAALEEPNPPTVKKPLQIRPIKAVNQQPEVQNPSLKWTNLKKLL</sequence>